<evidence type="ECO:0000256" key="8">
    <source>
        <dbReference type="SAM" id="MobiDB-lite"/>
    </source>
</evidence>
<dbReference type="Gene3D" id="3.30.160.60">
    <property type="entry name" value="Classic Zinc Finger"/>
    <property type="match status" value="4"/>
</dbReference>
<evidence type="ECO:0000256" key="4">
    <source>
        <dbReference type="ARBA" id="ARBA00022771"/>
    </source>
</evidence>
<feature type="domain" description="C2H2-type" evidence="9">
    <location>
        <begin position="469"/>
        <end position="491"/>
    </location>
</feature>
<evidence type="ECO:0000256" key="6">
    <source>
        <dbReference type="ARBA" id="ARBA00023242"/>
    </source>
</evidence>
<keyword evidence="10" id="KW-1185">Reference proteome</keyword>
<evidence type="ECO:0000256" key="5">
    <source>
        <dbReference type="ARBA" id="ARBA00022833"/>
    </source>
</evidence>
<dbReference type="RefSeq" id="XP_008471283.1">
    <property type="nucleotide sequence ID" value="XM_008473061.3"/>
</dbReference>
<feature type="domain" description="C2H2-type" evidence="9">
    <location>
        <begin position="441"/>
        <end position="468"/>
    </location>
</feature>
<dbReference type="AlphaFoldDB" id="A0A1S3D002"/>
<feature type="domain" description="C2H2-type" evidence="9">
    <location>
        <begin position="514"/>
        <end position="541"/>
    </location>
</feature>
<dbReference type="PROSITE" id="PS50157">
    <property type="entry name" value="ZINC_FINGER_C2H2_2"/>
    <property type="match status" value="5"/>
</dbReference>
<feature type="domain" description="C2H2-type" evidence="9">
    <location>
        <begin position="413"/>
        <end position="440"/>
    </location>
</feature>
<dbReference type="InterPro" id="IPR050717">
    <property type="entry name" value="C2H2-ZF_Transcription_Reg"/>
</dbReference>
<keyword evidence="5" id="KW-0862">Zinc</keyword>
<dbReference type="PANTHER" id="PTHR14196:SF12">
    <property type="entry name" value="ZINC FINGER PROTEIN 208-LIKE"/>
    <property type="match status" value="1"/>
</dbReference>
<dbReference type="GeneID" id="103508507"/>
<evidence type="ECO:0000313" key="10">
    <source>
        <dbReference type="Proteomes" id="UP000079169"/>
    </source>
</evidence>
<dbReference type="GO" id="GO:0000977">
    <property type="term" value="F:RNA polymerase II transcription regulatory region sequence-specific DNA binding"/>
    <property type="evidence" value="ECO:0007669"/>
    <property type="project" value="TreeGrafter"/>
</dbReference>
<feature type="compositionally biased region" description="Basic and acidic residues" evidence="8">
    <location>
        <begin position="264"/>
        <end position="275"/>
    </location>
</feature>
<dbReference type="FunFam" id="3.30.160.60:FF:001498">
    <property type="entry name" value="Zinc finger protein 404"/>
    <property type="match status" value="1"/>
</dbReference>
<feature type="region of interest" description="Disordered" evidence="8">
    <location>
        <begin position="249"/>
        <end position="275"/>
    </location>
</feature>
<dbReference type="SMART" id="SM00355">
    <property type="entry name" value="ZnF_C2H2"/>
    <property type="match status" value="5"/>
</dbReference>
<evidence type="ECO:0000256" key="2">
    <source>
        <dbReference type="ARBA" id="ARBA00022723"/>
    </source>
</evidence>
<evidence type="ECO:0000256" key="3">
    <source>
        <dbReference type="ARBA" id="ARBA00022737"/>
    </source>
</evidence>
<dbReference type="SUPFAM" id="SSF57667">
    <property type="entry name" value="beta-beta-alpha zinc fingers"/>
    <property type="match status" value="2"/>
</dbReference>
<evidence type="ECO:0000256" key="1">
    <source>
        <dbReference type="ARBA" id="ARBA00004123"/>
    </source>
</evidence>
<protein>
    <submittedName>
        <fullName evidence="11">Zinc finger protein 184 isoform X2</fullName>
    </submittedName>
</protein>
<organism evidence="10 11">
    <name type="scientific">Diaphorina citri</name>
    <name type="common">Asian citrus psyllid</name>
    <dbReference type="NCBI Taxonomy" id="121845"/>
    <lineage>
        <taxon>Eukaryota</taxon>
        <taxon>Metazoa</taxon>
        <taxon>Ecdysozoa</taxon>
        <taxon>Arthropoda</taxon>
        <taxon>Hexapoda</taxon>
        <taxon>Insecta</taxon>
        <taxon>Pterygota</taxon>
        <taxon>Neoptera</taxon>
        <taxon>Paraneoptera</taxon>
        <taxon>Hemiptera</taxon>
        <taxon>Sternorrhyncha</taxon>
        <taxon>Psylloidea</taxon>
        <taxon>Psyllidae</taxon>
        <taxon>Diaphorininae</taxon>
        <taxon>Diaphorina</taxon>
    </lineage>
</organism>
<dbReference type="InterPro" id="IPR013087">
    <property type="entry name" value="Znf_C2H2_type"/>
</dbReference>
<dbReference type="PANTHER" id="PTHR14196">
    <property type="entry name" value="ODD-SKIPPED - RELATED"/>
    <property type="match status" value="1"/>
</dbReference>
<comment type="subcellular location">
    <subcellularLocation>
        <location evidence="1">Nucleus</location>
    </subcellularLocation>
</comment>
<accession>A0A1S3D002</accession>
<dbReference type="InterPro" id="IPR036236">
    <property type="entry name" value="Znf_C2H2_sf"/>
</dbReference>
<reference evidence="11" key="1">
    <citation type="submission" date="2025-08" db="UniProtKB">
        <authorList>
            <consortium name="RefSeq"/>
        </authorList>
    </citation>
    <scope>IDENTIFICATION</scope>
</reference>
<dbReference type="Proteomes" id="UP000079169">
    <property type="component" value="Unplaced"/>
</dbReference>
<keyword evidence="3" id="KW-0677">Repeat</keyword>
<name>A0A1S3D002_DIACI</name>
<dbReference type="PROSITE" id="PS00028">
    <property type="entry name" value="ZINC_FINGER_C2H2_1"/>
    <property type="match status" value="5"/>
</dbReference>
<dbReference type="GO" id="GO:0008270">
    <property type="term" value="F:zinc ion binding"/>
    <property type="evidence" value="ECO:0007669"/>
    <property type="project" value="UniProtKB-KW"/>
</dbReference>
<dbReference type="FunFam" id="3.30.160.60:FF:000446">
    <property type="entry name" value="Zinc finger protein"/>
    <property type="match status" value="1"/>
</dbReference>
<keyword evidence="4 7" id="KW-0863">Zinc-finger</keyword>
<sequence>MGYFRFYLTSDTVLPLIQEDDSLPKTVCNLCLDKIEEYISFRQSAVSAEAMLETYFTSLRCSDEYRRSEGKVSSVYVKETNNDGQAQEEHPELEEQQQQQQQHGEVLGKSEQQHSISVVSKATDSVIQVVKPEHHSSVVTSVPRSNISFVDNQNGTKTITLPVNISQSPIKLSGSNTMVLPVSMEGLQNLVQAGASVQIVQQNETDGSTRLQSYRYVQLPTSQGSATVALVPSTDPRFNFVNTIDQSEARASSVSSMPEDEQHEEVTHDTEEHENRDDAMQYVQFSGYNKDHREDRNMSNISEFLKIKTMTESPPPAAQSSLPSDSVAMCGNCGKMLMSNEEMTHHIATCTSNVQTPGVLVQSNNQDVVKSGDTGGGGGDTPLNYPCDMCSKSFRRKEHLFQHKKLHTGERPFICGTCGKAFSRKEHLLRHGTSHTGQKMHPCDICSKMFSRKDNLHKHRKTHGICGPYVCDYCGKSFVVKHYYMMHVANHGCAESKEAAAAAGDGSAPTPFQYRCDICFKTFVSPEFLKTHKGRHRNRKNIQVIQLNRLSTDENQHQDRADRREENVMMEPDDTNTLVLKQEVDMIAESEEPQQVNFISNT</sequence>
<feature type="region of interest" description="Disordered" evidence="8">
    <location>
        <begin position="81"/>
        <end position="114"/>
    </location>
</feature>
<feature type="domain" description="C2H2-type" evidence="9">
    <location>
        <begin position="385"/>
        <end position="412"/>
    </location>
</feature>
<gene>
    <name evidence="11" type="primary">LOC103508507</name>
</gene>
<dbReference type="FunFam" id="3.30.160.60:FF:000358">
    <property type="entry name" value="zinc finger protein 24"/>
    <property type="match status" value="1"/>
</dbReference>
<proteinExistence type="predicted"/>
<evidence type="ECO:0000313" key="11">
    <source>
        <dbReference type="RefSeq" id="XP_008471283.1"/>
    </source>
</evidence>
<evidence type="ECO:0000256" key="7">
    <source>
        <dbReference type="PROSITE-ProRule" id="PRU00042"/>
    </source>
</evidence>
<keyword evidence="2" id="KW-0479">Metal-binding</keyword>
<dbReference type="GO" id="GO:0000981">
    <property type="term" value="F:DNA-binding transcription factor activity, RNA polymerase II-specific"/>
    <property type="evidence" value="ECO:0007669"/>
    <property type="project" value="TreeGrafter"/>
</dbReference>
<evidence type="ECO:0000259" key="9">
    <source>
        <dbReference type="PROSITE" id="PS50157"/>
    </source>
</evidence>
<dbReference type="GO" id="GO:0005634">
    <property type="term" value="C:nucleus"/>
    <property type="evidence" value="ECO:0007669"/>
    <property type="project" value="UniProtKB-SubCell"/>
</dbReference>
<keyword evidence="6" id="KW-0539">Nucleus</keyword>
<dbReference type="Pfam" id="PF00096">
    <property type="entry name" value="zf-C2H2"/>
    <property type="match status" value="5"/>
</dbReference>